<dbReference type="Proteomes" id="UP001151760">
    <property type="component" value="Unassembled WGS sequence"/>
</dbReference>
<organism evidence="1 2">
    <name type="scientific">Tanacetum coccineum</name>
    <dbReference type="NCBI Taxonomy" id="301880"/>
    <lineage>
        <taxon>Eukaryota</taxon>
        <taxon>Viridiplantae</taxon>
        <taxon>Streptophyta</taxon>
        <taxon>Embryophyta</taxon>
        <taxon>Tracheophyta</taxon>
        <taxon>Spermatophyta</taxon>
        <taxon>Magnoliopsida</taxon>
        <taxon>eudicotyledons</taxon>
        <taxon>Gunneridae</taxon>
        <taxon>Pentapetalae</taxon>
        <taxon>asterids</taxon>
        <taxon>campanulids</taxon>
        <taxon>Asterales</taxon>
        <taxon>Asteraceae</taxon>
        <taxon>Asteroideae</taxon>
        <taxon>Anthemideae</taxon>
        <taxon>Anthemidinae</taxon>
        <taxon>Tanacetum</taxon>
    </lineage>
</organism>
<gene>
    <name evidence="1" type="ORF">Tco_0938523</name>
</gene>
<reference evidence="1" key="2">
    <citation type="submission" date="2022-01" db="EMBL/GenBank/DDBJ databases">
        <authorList>
            <person name="Yamashiro T."/>
            <person name="Shiraishi A."/>
            <person name="Satake H."/>
            <person name="Nakayama K."/>
        </authorList>
    </citation>
    <scope>NUCLEOTIDE SEQUENCE</scope>
</reference>
<reference evidence="1" key="1">
    <citation type="journal article" date="2022" name="Int. J. Mol. Sci.">
        <title>Draft Genome of Tanacetum Coccineum: Genomic Comparison of Closely Related Tanacetum-Family Plants.</title>
        <authorList>
            <person name="Yamashiro T."/>
            <person name="Shiraishi A."/>
            <person name="Nakayama K."/>
            <person name="Satake H."/>
        </authorList>
    </citation>
    <scope>NUCLEOTIDE SEQUENCE</scope>
</reference>
<evidence type="ECO:0000313" key="2">
    <source>
        <dbReference type="Proteomes" id="UP001151760"/>
    </source>
</evidence>
<keyword evidence="2" id="KW-1185">Reference proteome</keyword>
<comment type="caution">
    <text evidence="1">The sequence shown here is derived from an EMBL/GenBank/DDBJ whole genome shotgun (WGS) entry which is preliminary data.</text>
</comment>
<dbReference type="EMBL" id="BQNB010015320">
    <property type="protein sequence ID" value="GJT38658.1"/>
    <property type="molecule type" value="Genomic_DNA"/>
</dbReference>
<sequence length="235" mass="26776">MTRRAKKSEYLASYSWDYDRSTGKYGRCECGNDCDGVSKCVSMTLSYLVEAGMTMTEAVMGTSATARISKGEGDSFYKGNWETPLELDDKVVTRKRQRDDNISKMRQTRIKTRVEEEVFEVNQEEAKGQETRNRQQWREAIKSEIESILQNHTWELVVLPPGCKPLGYKWIFKKKMKADGTVDKYKAKELHYDRHPAVIEGYSDSNWISDIKDSRSTSGYVFTQGGPAISGSLSS</sequence>
<evidence type="ECO:0000313" key="1">
    <source>
        <dbReference type="EMBL" id="GJT38658.1"/>
    </source>
</evidence>
<accession>A0ABQ5DJ88</accession>
<protein>
    <submittedName>
        <fullName evidence="1">DNA polymerase zeta catalytic subunit-like protein</fullName>
    </submittedName>
</protein>
<proteinExistence type="predicted"/>
<name>A0ABQ5DJ88_9ASTR</name>